<protein>
    <submittedName>
        <fullName evidence="1">Uncharacterized protein</fullName>
    </submittedName>
</protein>
<comment type="caution">
    <text evidence="1">The sequence shown here is derived from an EMBL/GenBank/DDBJ whole genome shotgun (WGS) entry which is preliminary data.</text>
</comment>
<name>X1V7X1_9ZZZZ</name>
<accession>X1V7X1</accession>
<dbReference type="AlphaFoldDB" id="X1V7X1"/>
<dbReference type="EMBL" id="BARW01021290">
    <property type="protein sequence ID" value="GAJ01195.1"/>
    <property type="molecule type" value="Genomic_DNA"/>
</dbReference>
<reference evidence="1" key="1">
    <citation type="journal article" date="2014" name="Front. Microbiol.">
        <title>High frequency of phylogenetically diverse reductive dehalogenase-homologous genes in deep subseafloor sedimentary metagenomes.</title>
        <authorList>
            <person name="Kawai M."/>
            <person name="Futagami T."/>
            <person name="Toyoda A."/>
            <person name="Takaki Y."/>
            <person name="Nishi S."/>
            <person name="Hori S."/>
            <person name="Arai W."/>
            <person name="Tsubouchi T."/>
            <person name="Morono Y."/>
            <person name="Uchiyama I."/>
            <person name="Ito T."/>
            <person name="Fujiyama A."/>
            <person name="Inagaki F."/>
            <person name="Takami H."/>
        </authorList>
    </citation>
    <scope>NUCLEOTIDE SEQUENCE</scope>
    <source>
        <strain evidence="1">Expedition CK06-06</strain>
    </source>
</reference>
<organism evidence="1">
    <name type="scientific">marine sediment metagenome</name>
    <dbReference type="NCBI Taxonomy" id="412755"/>
    <lineage>
        <taxon>unclassified sequences</taxon>
        <taxon>metagenomes</taxon>
        <taxon>ecological metagenomes</taxon>
    </lineage>
</organism>
<gene>
    <name evidence="1" type="ORF">S12H4_35797</name>
</gene>
<sequence>MKSNGIIEIPGLKDLKDRFKFIENTTLRENLAIAFQYIIFLLSVESEFKLPGAVKYSIYKNMILHTATIVESCINYCIGFLIKKGK</sequence>
<evidence type="ECO:0000313" key="1">
    <source>
        <dbReference type="EMBL" id="GAJ01195.1"/>
    </source>
</evidence>
<feature type="non-terminal residue" evidence="1">
    <location>
        <position position="86"/>
    </location>
</feature>
<proteinExistence type="predicted"/>